<evidence type="ECO:0000256" key="4">
    <source>
        <dbReference type="ARBA" id="ARBA00022840"/>
    </source>
</evidence>
<dbReference type="PANTHER" id="PTHR43875">
    <property type="entry name" value="MALTODEXTRIN IMPORT ATP-BINDING PROTEIN MSMX"/>
    <property type="match status" value="1"/>
</dbReference>
<evidence type="ECO:0000313" key="7">
    <source>
        <dbReference type="Proteomes" id="UP001379945"/>
    </source>
</evidence>
<protein>
    <submittedName>
        <fullName evidence="6">ABC transporter ATP-binding protein</fullName>
    </submittedName>
</protein>
<dbReference type="Gene3D" id="2.40.50.100">
    <property type="match status" value="1"/>
</dbReference>
<dbReference type="EMBL" id="JBBUTI010000014">
    <property type="protein sequence ID" value="MEK8048137.1"/>
    <property type="molecule type" value="Genomic_DNA"/>
</dbReference>
<dbReference type="PROSITE" id="PS00211">
    <property type="entry name" value="ABC_TRANSPORTER_1"/>
    <property type="match status" value="1"/>
</dbReference>
<dbReference type="InterPro" id="IPR003593">
    <property type="entry name" value="AAA+_ATPase"/>
</dbReference>
<dbReference type="InterPro" id="IPR040582">
    <property type="entry name" value="OB_MalK-like"/>
</dbReference>
<name>A0ABU9CC25_9BURK</name>
<dbReference type="InterPro" id="IPR047641">
    <property type="entry name" value="ABC_transpr_MalK/UgpC-like"/>
</dbReference>
<proteinExistence type="predicted"/>
<dbReference type="CDD" id="cd03301">
    <property type="entry name" value="ABC_MalK_N"/>
    <property type="match status" value="1"/>
</dbReference>
<reference evidence="6 7" key="1">
    <citation type="submission" date="2024-04" db="EMBL/GenBank/DDBJ databases">
        <title>Novel species of the genus Ideonella isolated from streams.</title>
        <authorList>
            <person name="Lu H."/>
        </authorList>
    </citation>
    <scope>NUCLEOTIDE SEQUENCE [LARGE SCALE GENOMIC DNA]</scope>
    <source>
        <strain evidence="6 7">LYT19W</strain>
    </source>
</reference>
<dbReference type="GO" id="GO:0005524">
    <property type="term" value="F:ATP binding"/>
    <property type="evidence" value="ECO:0007669"/>
    <property type="project" value="UniProtKB-KW"/>
</dbReference>
<sequence length="358" mass="38599">MGALSIKNVRKTFGSVDILKGIDIEIDAGEFLILVGPSGCGKSTLLSMIAGLDVPTTGNIFIGERDITHLPSKDRDIAMVFQSYALYPNMNVAQNIAFGLEMRKVPKAQREAAVTRVSAMLQIDHLLDRKPGQLSGGQRQRVAMGRALARDPKLFLFDEPLSNLDAKLRVEMRAEIKRLHQRTRTTTVYVTHDQVEAMTLGDRIAVMKDGVVQQFGTPDDIYARPATRFVAEFIGSPAMNLVPCQVQAGVPMAHGLSLPLAEDTSAALSRSQASSVLVGVRPEDLQLAAADTAGGLPGTLAMLEPTGPETYAMVDTPLGTWTARVPGKVDTSIGTALSLTWPRHAMHVFDAATDKRIG</sequence>
<keyword evidence="4 6" id="KW-0067">ATP-binding</keyword>
<dbReference type="SUPFAM" id="SSF52540">
    <property type="entry name" value="P-loop containing nucleoside triphosphate hydrolases"/>
    <property type="match status" value="1"/>
</dbReference>
<dbReference type="SMART" id="SM00382">
    <property type="entry name" value="AAA"/>
    <property type="match status" value="1"/>
</dbReference>
<dbReference type="InterPro" id="IPR012340">
    <property type="entry name" value="NA-bd_OB-fold"/>
</dbReference>
<dbReference type="Gene3D" id="3.40.50.300">
    <property type="entry name" value="P-loop containing nucleotide triphosphate hydrolases"/>
    <property type="match status" value="1"/>
</dbReference>
<dbReference type="InterPro" id="IPR008995">
    <property type="entry name" value="Mo/tungstate-bd_C_term_dom"/>
</dbReference>
<accession>A0ABU9CC25</accession>
<evidence type="ECO:0000313" key="6">
    <source>
        <dbReference type="EMBL" id="MEK8048137.1"/>
    </source>
</evidence>
<evidence type="ECO:0000256" key="1">
    <source>
        <dbReference type="ARBA" id="ARBA00022448"/>
    </source>
</evidence>
<dbReference type="Gene3D" id="2.40.50.140">
    <property type="entry name" value="Nucleic acid-binding proteins"/>
    <property type="match status" value="1"/>
</dbReference>
<dbReference type="PANTHER" id="PTHR43875:SF14">
    <property type="entry name" value="ABC TRANSPORTER ATP-BINDING PROTEIN"/>
    <property type="match status" value="1"/>
</dbReference>
<comment type="caution">
    <text evidence="6">The sequence shown here is derived from an EMBL/GenBank/DDBJ whole genome shotgun (WGS) entry which is preliminary data.</text>
</comment>
<evidence type="ECO:0000256" key="2">
    <source>
        <dbReference type="ARBA" id="ARBA00022475"/>
    </source>
</evidence>
<keyword evidence="2" id="KW-1003">Cell membrane</keyword>
<dbReference type="Pfam" id="PF00005">
    <property type="entry name" value="ABC_tran"/>
    <property type="match status" value="1"/>
</dbReference>
<feature type="domain" description="ABC transporter" evidence="5">
    <location>
        <begin position="4"/>
        <end position="234"/>
    </location>
</feature>
<dbReference type="InterPro" id="IPR017871">
    <property type="entry name" value="ABC_transporter-like_CS"/>
</dbReference>
<dbReference type="InterPro" id="IPR003439">
    <property type="entry name" value="ABC_transporter-like_ATP-bd"/>
</dbReference>
<gene>
    <name evidence="6" type="ORF">AACH00_17425</name>
</gene>
<dbReference type="Proteomes" id="UP001379945">
    <property type="component" value="Unassembled WGS sequence"/>
</dbReference>
<evidence type="ECO:0000256" key="3">
    <source>
        <dbReference type="ARBA" id="ARBA00022741"/>
    </source>
</evidence>
<keyword evidence="3" id="KW-0547">Nucleotide-binding</keyword>
<dbReference type="Pfam" id="PF17912">
    <property type="entry name" value="OB_MalK"/>
    <property type="match status" value="1"/>
</dbReference>
<evidence type="ECO:0000259" key="5">
    <source>
        <dbReference type="PROSITE" id="PS50893"/>
    </source>
</evidence>
<dbReference type="PROSITE" id="PS50893">
    <property type="entry name" value="ABC_TRANSPORTER_2"/>
    <property type="match status" value="1"/>
</dbReference>
<dbReference type="NCBIfam" id="NF008653">
    <property type="entry name" value="PRK11650.1"/>
    <property type="match status" value="1"/>
</dbReference>
<keyword evidence="2" id="KW-0472">Membrane</keyword>
<dbReference type="RefSeq" id="WP_341400450.1">
    <property type="nucleotide sequence ID" value="NZ_JBBUTI010000014.1"/>
</dbReference>
<dbReference type="InterPro" id="IPR027417">
    <property type="entry name" value="P-loop_NTPase"/>
</dbReference>
<organism evidence="6 7">
    <name type="scientific">Ideonella margarita</name>
    <dbReference type="NCBI Taxonomy" id="2984191"/>
    <lineage>
        <taxon>Bacteria</taxon>
        <taxon>Pseudomonadati</taxon>
        <taxon>Pseudomonadota</taxon>
        <taxon>Betaproteobacteria</taxon>
        <taxon>Burkholderiales</taxon>
        <taxon>Sphaerotilaceae</taxon>
        <taxon>Ideonella</taxon>
    </lineage>
</organism>
<keyword evidence="7" id="KW-1185">Reference proteome</keyword>
<dbReference type="SUPFAM" id="SSF50331">
    <property type="entry name" value="MOP-like"/>
    <property type="match status" value="1"/>
</dbReference>
<dbReference type="InterPro" id="IPR015855">
    <property type="entry name" value="ABC_transpr_MalK-like"/>
</dbReference>
<keyword evidence="1" id="KW-0813">Transport</keyword>